<dbReference type="InterPro" id="IPR000182">
    <property type="entry name" value="GNAT_dom"/>
</dbReference>
<sequence length="196" mass="23142">MAFNIKQARIMGGNYWQGTIVRLRGIEPEDAEFFYQWNQETETQRSLDRIWFPSSLERQREWTAKKATKALDDDGYFFVIENPERIPVGMVHTRDCDPQNGTFSYAVALKAAHRRKGYAREAVKMILNYYFQELRYHKVTVDIYDHNLASIALHEHLGFSREGRLRQMRFAGGKYFDVLKYGLLRKEFINFHSDSA</sequence>
<evidence type="ECO:0000259" key="1">
    <source>
        <dbReference type="PROSITE" id="PS51186"/>
    </source>
</evidence>
<dbReference type="InterPro" id="IPR016181">
    <property type="entry name" value="Acyl_CoA_acyltransferase"/>
</dbReference>
<keyword evidence="3" id="KW-1185">Reference proteome</keyword>
<reference evidence="2 3" key="1">
    <citation type="submission" date="2017-10" db="EMBL/GenBank/DDBJ databases">
        <title>The draft genome sequence of Lewinella nigricans NBRC 102662.</title>
        <authorList>
            <person name="Wang K."/>
        </authorList>
    </citation>
    <scope>NUCLEOTIDE SEQUENCE [LARGE SCALE GENOMIC DNA]</scope>
    <source>
        <strain evidence="2 3">NBRC 102662</strain>
    </source>
</reference>
<dbReference type="PANTHER" id="PTHR43415">
    <property type="entry name" value="SPERMIDINE N(1)-ACETYLTRANSFERASE"/>
    <property type="match status" value="1"/>
</dbReference>
<dbReference type="Gene3D" id="3.40.630.30">
    <property type="match status" value="1"/>
</dbReference>
<dbReference type="PROSITE" id="PS51186">
    <property type="entry name" value="GNAT"/>
    <property type="match status" value="1"/>
</dbReference>
<name>A0A2D0NII6_FLAN2</name>
<gene>
    <name evidence="2" type="ORF">CRP01_02440</name>
</gene>
<dbReference type="Proteomes" id="UP000223913">
    <property type="component" value="Unassembled WGS sequence"/>
</dbReference>
<evidence type="ECO:0000313" key="3">
    <source>
        <dbReference type="Proteomes" id="UP000223913"/>
    </source>
</evidence>
<dbReference type="CDD" id="cd04301">
    <property type="entry name" value="NAT_SF"/>
    <property type="match status" value="1"/>
</dbReference>
<keyword evidence="2" id="KW-0808">Transferase</keyword>
<proteinExistence type="predicted"/>
<dbReference type="Pfam" id="PF13302">
    <property type="entry name" value="Acetyltransf_3"/>
    <property type="match status" value="1"/>
</dbReference>
<dbReference type="GO" id="GO:0016747">
    <property type="term" value="F:acyltransferase activity, transferring groups other than amino-acyl groups"/>
    <property type="evidence" value="ECO:0007669"/>
    <property type="project" value="InterPro"/>
</dbReference>
<dbReference type="OrthoDB" id="893030at2"/>
<organism evidence="2 3">
    <name type="scientific">Flavilitoribacter nigricans (strain ATCC 23147 / DSM 23189 / NBRC 102662 / NCIMB 1420 / SS-2)</name>
    <name type="common">Lewinella nigricans</name>
    <dbReference type="NCBI Taxonomy" id="1122177"/>
    <lineage>
        <taxon>Bacteria</taxon>
        <taxon>Pseudomonadati</taxon>
        <taxon>Bacteroidota</taxon>
        <taxon>Saprospiria</taxon>
        <taxon>Saprospirales</taxon>
        <taxon>Lewinellaceae</taxon>
        <taxon>Flavilitoribacter</taxon>
    </lineage>
</organism>
<dbReference type="AlphaFoldDB" id="A0A2D0NII6"/>
<protein>
    <submittedName>
        <fullName evidence="2">GNAT family N-acetyltransferase</fullName>
    </submittedName>
</protein>
<evidence type="ECO:0000313" key="2">
    <source>
        <dbReference type="EMBL" id="PHN08200.1"/>
    </source>
</evidence>
<comment type="caution">
    <text evidence="2">The sequence shown here is derived from an EMBL/GenBank/DDBJ whole genome shotgun (WGS) entry which is preliminary data.</text>
</comment>
<dbReference type="EMBL" id="PDUD01000002">
    <property type="protein sequence ID" value="PHN08200.1"/>
    <property type="molecule type" value="Genomic_DNA"/>
</dbReference>
<dbReference type="SUPFAM" id="SSF55729">
    <property type="entry name" value="Acyl-CoA N-acyltransferases (Nat)"/>
    <property type="match status" value="1"/>
</dbReference>
<feature type="domain" description="N-acetyltransferase" evidence="1">
    <location>
        <begin position="21"/>
        <end position="182"/>
    </location>
</feature>
<dbReference type="PANTHER" id="PTHR43415:SF5">
    <property type="entry name" value="ACETYLTRANSFERASE"/>
    <property type="match status" value="1"/>
</dbReference>
<accession>A0A2D0NII6</accession>